<evidence type="ECO:0000256" key="4">
    <source>
        <dbReference type="ARBA" id="ARBA00022679"/>
    </source>
</evidence>
<dbReference type="Gene3D" id="3.30.565.10">
    <property type="entry name" value="Histidine kinase-like ATPase, C-terminal domain"/>
    <property type="match status" value="1"/>
</dbReference>
<dbReference type="Pfam" id="PF08447">
    <property type="entry name" value="PAS_3"/>
    <property type="match status" value="2"/>
</dbReference>
<protein>
    <recommendedName>
        <fullName evidence="2">histidine kinase</fullName>
        <ecNumber evidence="2">2.7.13.3</ecNumber>
    </recommendedName>
</protein>
<dbReference type="InterPro" id="IPR035965">
    <property type="entry name" value="PAS-like_dom_sf"/>
</dbReference>
<dbReference type="Proteomes" id="UP000030700">
    <property type="component" value="Unassembled WGS sequence"/>
</dbReference>
<feature type="domain" description="PAC" evidence="9">
    <location>
        <begin position="256"/>
        <end position="308"/>
    </location>
</feature>
<feature type="domain" description="Histidine kinase" evidence="7">
    <location>
        <begin position="631"/>
        <end position="842"/>
    </location>
</feature>
<dbReference type="CDD" id="cd00130">
    <property type="entry name" value="PAS"/>
    <property type="match status" value="3"/>
</dbReference>
<dbReference type="InterPro" id="IPR036890">
    <property type="entry name" value="HATPase_C_sf"/>
</dbReference>
<keyword evidence="3" id="KW-0597">Phosphoprotein</keyword>
<dbReference type="PANTHER" id="PTHR43304">
    <property type="entry name" value="PHYTOCHROME-LIKE PROTEIN CPH1"/>
    <property type="match status" value="1"/>
</dbReference>
<dbReference type="PROSITE" id="PS50112">
    <property type="entry name" value="PAS"/>
    <property type="match status" value="2"/>
</dbReference>
<evidence type="ECO:0000256" key="5">
    <source>
        <dbReference type="ARBA" id="ARBA00022777"/>
    </source>
</evidence>
<feature type="domain" description="PAC" evidence="9">
    <location>
        <begin position="548"/>
        <end position="602"/>
    </location>
</feature>
<keyword evidence="4" id="KW-0808">Transferase</keyword>
<keyword evidence="5 10" id="KW-0418">Kinase</keyword>
<dbReference type="Pfam" id="PF00512">
    <property type="entry name" value="HisKA"/>
    <property type="match status" value="1"/>
</dbReference>
<dbReference type="SMART" id="SM00086">
    <property type="entry name" value="PAC"/>
    <property type="match status" value="4"/>
</dbReference>
<dbReference type="FunFam" id="3.30.565.10:FF:000006">
    <property type="entry name" value="Sensor histidine kinase WalK"/>
    <property type="match status" value="1"/>
</dbReference>
<keyword evidence="11" id="KW-1185">Reference proteome</keyword>
<dbReference type="InterPro" id="IPR013656">
    <property type="entry name" value="PAS_4"/>
</dbReference>
<dbReference type="Gene3D" id="3.30.450.20">
    <property type="entry name" value="PAS domain"/>
    <property type="match status" value="4"/>
</dbReference>
<organism evidence="10">
    <name type="scientific">Candidatus Moduliflexus flocculans</name>
    <dbReference type="NCBI Taxonomy" id="1499966"/>
    <lineage>
        <taxon>Bacteria</taxon>
        <taxon>Candidatus Moduliflexota</taxon>
        <taxon>Candidatus Moduliflexia</taxon>
        <taxon>Candidatus Moduliflexales</taxon>
        <taxon>Candidatus Moduliflexaceae</taxon>
    </lineage>
</organism>
<dbReference type="EC" id="2.7.13.3" evidence="2"/>
<evidence type="ECO:0000256" key="6">
    <source>
        <dbReference type="SAM" id="Coils"/>
    </source>
</evidence>
<dbReference type="PROSITE" id="PS50109">
    <property type="entry name" value="HIS_KIN"/>
    <property type="match status" value="1"/>
</dbReference>
<dbReference type="SUPFAM" id="SSF55785">
    <property type="entry name" value="PYP-like sensor domain (PAS domain)"/>
    <property type="match status" value="4"/>
</dbReference>
<dbReference type="SUPFAM" id="SSF55874">
    <property type="entry name" value="ATPase domain of HSP90 chaperone/DNA topoisomerase II/histidine kinase"/>
    <property type="match status" value="1"/>
</dbReference>
<evidence type="ECO:0000313" key="10">
    <source>
        <dbReference type="EMBL" id="GAK50828.1"/>
    </source>
</evidence>
<dbReference type="InterPro" id="IPR004358">
    <property type="entry name" value="Sig_transdc_His_kin-like_C"/>
</dbReference>
<feature type="domain" description="PAC" evidence="9">
    <location>
        <begin position="424"/>
        <end position="479"/>
    </location>
</feature>
<dbReference type="InterPro" id="IPR013655">
    <property type="entry name" value="PAS_fold_3"/>
</dbReference>
<dbReference type="HOGENOM" id="CLU_332857_0_0_0"/>
<feature type="domain" description="PAS" evidence="8">
    <location>
        <begin position="35"/>
        <end position="105"/>
    </location>
</feature>
<proteinExistence type="predicted"/>
<dbReference type="EMBL" id="DF820456">
    <property type="protein sequence ID" value="GAK50828.1"/>
    <property type="molecule type" value="Genomic_DNA"/>
</dbReference>
<evidence type="ECO:0000256" key="1">
    <source>
        <dbReference type="ARBA" id="ARBA00000085"/>
    </source>
</evidence>
<dbReference type="SMART" id="SM00387">
    <property type="entry name" value="HATPase_c"/>
    <property type="match status" value="1"/>
</dbReference>
<dbReference type="CDD" id="cd00082">
    <property type="entry name" value="HisKA"/>
    <property type="match status" value="1"/>
</dbReference>
<dbReference type="SMART" id="SM00091">
    <property type="entry name" value="PAS"/>
    <property type="match status" value="4"/>
</dbReference>
<feature type="coiled-coil region" evidence="6">
    <location>
        <begin position="586"/>
        <end position="624"/>
    </location>
</feature>
<dbReference type="PROSITE" id="PS50113">
    <property type="entry name" value="PAC"/>
    <property type="match status" value="4"/>
</dbReference>
<dbReference type="Pfam" id="PF08448">
    <property type="entry name" value="PAS_4"/>
    <property type="match status" value="2"/>
</dbReference>
<dbReference type="SUPFAM" id="SSF47384">
    <property type="entry name" value="Homodimeric domain of signal transducing histidine kinase"/>
    <property type="match status" value="1"/>
</dbReference>
<feature type="domain" description="PAC" evidence="9">
    <location>
        <begin position="108"/>
        <end position="161"/>
    </location>
</feature>
<evidence type="ECO:0000259" key="9">
    <source>
        <dbReference type="PROSITE" id="PS50113"/>
    </source>
</evidence>
<reference evidence="10" key="1">
    <citation type="journal article" date="2015" name="PeerJ">
        <title>First genomic representation of candidate bacterial phylum KSB3 points to enhanced environmental sensing as a trigger of wastewater bulking.</title>
        <authorList>
            <person name="Sekiguchi Y."/>
            <person name="Ohashi A."/>
            <person name="Parks D.H."/>
            <person name="Yamauchi T."/>
            <person name="Tyson G.W."/>
            <person name="Hugenholtz P."/>
        </authorList>
    </citation>
    <scope>NUCLEOTIDE SEQUENCE [LARGE SCALE GENOMIC DNA]</scope>
</reference>
<accession>A0A0S6VY00</accession>
<dbReference type="InterPro" id="IPR005467">
    <property type="entry name" value="His_kinase_dom"/>
</dbReference>
<dbReference type="PRINTS" id="PR00344">
    <property type="entry name" value="BCTRLSENSOR"/>
</dbReference>
<dbReference type="InterPro" id="IPR000014">
    <property type="entry name" value="PAS"/>
</dbReference>
<name>A0A0S6VY00_9BACT</name>
<dbReference type="Pfam" id="PF02518">
    <property type="entry name" value="HATPase_c"/>
    <property type="match status" value="1"/>
</dbReference>
<evidence type="ECO:0000259" key="7">
    <source>
        <dbReference type="PROSITE" id="PS50109"/>
    </source>
</evidence>
<gene>
    <name evidence="10" type="ORF">U14_02069</name>
</gene>
<sequence>MNKQKHTAAQLREEIAALRARNAELEALNVRHQEAETRFRLLAENSTDFISRHTPTGLYLYASPACRRLLGYEPEELIGHPAYEFFHPDDIRSIATSHTTILEQRIAATVSYRIRRKDGAYIWFETTSHAILDRQTGEIVEIQTASRDITERKRIEEELAQYRTRLEETIAERTAELTNERNLLRILIDNMPDLILIKDQESRFLAVNQALAHLMGAAEPHDLIGKTDFDFYPYDYAQHYFNMERELLASGQPSVNDEELHTDPDTGEPRWFLATKIPFRDEQGVIRGLVGISRDITERKQIEEELQHHREHLEELVKERTAELVAANERLTQEIAERKQIEAALLQSQTQYKLVVEMILDYIFHLSLMPDGTFLMDSVTENFSAVTGRTIEDAQTLEQWRKIISSDDYPQLTQALQQVIVHGKSVEFECRSFTQSGGVRWIHIAARPEWDASRTRIVGVIGAVKDVTDRRFAEDAQRQAQKDWQEIFQAVGHPTLILDPEQRILAANRAAVEATRMTEQELLAKRCFEIFHLTSDSPTQCPMTKMLATGTFETVEMVMNALERTFLVSCTPVRDEQGKLQKIIHIATDITERKRAEEKIQQLNAELEDRVKQRTAELQIANEELRSFAYIVSHDLKAPLRGIHHLSQWLMLDYRNIIDESGQEILDLLLKQVKRLDSLIDGILQYSRAGGETRTNVTIHLAQLLTEIIESLALPETVHITLDPELPDICADQIRIRQVFQNLLSNAIKYLDKPTGEIAVRCCLDGNYWRFSVSDNGMGIEAQHYERIFRVFQTLQTRDDVESTGIGLAIVKKIVESYGGKVWVESTVGQGSTFYFTLPKINSGAIV</sequence>
<dbReference type="PANTHER" id="PTHR43304:SF1">
    <property type="entry name" value="PAC DOMAIN-CONTAINING PROTEIN"/>
    <property type="match status" value="1"/>
</dbReference>
<dbReference type="GO" id="GO:0000155">
    <property type="term" value="F:phosphorelay sensor kinase activity"/>
    <property type="evidence" value="ECO:0007669"/>
    <property type="project" value="InterPro"/>
</dbReference>
<dbReference type="InterPro" id="IPR000700">
    <property type="entry name" value="PAS-assoc_C"/>
</dbReference>
<feature type="coiled-coil region" evidence="6">
    <location>
        <begin position="299"/>
        <end position="344"/>
    </location>
</feature>
<dbReference type="STRING" id="1499966.U14_02069"/>
<dbReference type="InterPro" id="IPR003594">
    <property type="entry name" value="HATPase_dom"/>
</dbReference>
<comment type="catalytic activity">
    <reaction evidence="1">
        <text>ATP + protein L-histidine = ADP + protein N-phospho-L-histidine.</text>
        <dbReference type="EC" id="2.7.13.3"/>
    </reaction>
</comment>
<dbReference type="AlphaFoldDB" id="A0A0S6VY00"/>
<evidence type="ECO:0000259" key="8">
    <source>
        <dbReference type="PROSITE" id="PS50112"/>
    </source>
</evidence>
<feature type="coiled-coil region" evidence="6">
    <location>
        <begin position="1"/>
        <end position="45"/>
    </location>
</feature>
<dbReference type="InterPro" id="IPR052162">
    <property type="entry name" value="Sensor_kinase/Photoreceptor"/>
</dbReference>
<dbReference type="SMART" id="SM00388">
    <property type="entry name" value="HisKA"/>
    <property type="match status" value="1"/>
</dbReference>
<dbReference type="Gene3D" id="1.10.287.130">
    <property type="match status" value="1"/>
</dbReference>
<dbReference type="InterPro" id="IPR001610">
    <property type="entry name" value="PAC"/>
</dbReference>
<dbReference type="InterPro" id="IPR003661">
    <property type="entry name" value="HisK_dim/P_dom"/>
</dbReference>
<evidence type="ECO:0000256" key="3">
    <source>
        <dbReference type="ARBA" id="ARBA00022553"/>
    </source>
</evidence>
<dbReference type="NCBIfam" id="TIGR00229">
    <property type="entry name" value="sensory_box"/>
    <property type="match status" value="4"/>
</dbReference>
<dbReference type="InterPro" id="IPR036097">
    <property type="entry name" value="HisK_dim/P_sf"/>
</dbReference>
<evidence type="ECO:0000313" key="11">
    <source>
        <dbReference type="Proteomes" id="UP000030700"/>
    </source>
</evidence>
<evidence type="ECO:0000256" key="2">
    <source>
        <dbReference type="ARBA" id="ARBA00012438"/>
    </source>
</evidence>
<keyword evidence="6" id="KW-0175">Coiled coil</keyword>
<feature type="domain" description="PAS" evidence="8">
    <location>
        <begin position="180"/>
        <end position="216"/>
    </location>
</feature>